<reference evidence="1 2" key="1">
    <citation type="submission" date="2019-03" db="EMBL/GenBank/DDBJ databases">
        <title>Single cell metagenomics reveals metabolic interactions within the superorganism composed of flagellate Streblomastix strix and complex community of Bacteroidetes bacteria on its surface.</title>
        <authorList>
            <person name="Treitli S.C."/>
            <person name="Kolisko M."/>
            <person name="Husnik F."/>
            <person name="Keeling P."/>
            <person name="Hampl V."/>
        </authorList>
    </citation>
    <scope>NUCLEOTIDE SEQUENCE [LARGE SCALE GENOMIC DNA]</scope>
    <source>
        <strain evidence="1">ST1C</strain>
    </source>
</reference>
<dbReference type="Proteomes" id="UP000324800">
    <property type="component" value="Unassembled WGS sequence"/>
</dbReference>
<evidence type="ECO:0000313" key="2">
    <source>
        <dbReference type="Proteomes" id="UP000324800"/>
    </source>
</evidence>
<proteinExistence type="predicted"/>
<dbReference type="EMBL" id="SNRW01005230">
    <property type="protein sequence ID" value="KAA6385525.1"/>
    <property type="molecule type" value="Genomic_DNA"/>
</dbReference>
<protein>
    <submittedName>
        <fullName evidence="1">Uncharacterized protein</fullName>
    </submittedName>
</protein>
<evidence type="ECO:0000313" key="1">
    <source>
        <dbReference type="EMBL" id="KAA6385525.1"/>
    </source>
</evidence>
<accession>A0A5J4VSI9</accession>
<dbReference type="AlphaFoldDB" id="A0A5J4VSI9"/>
<organism evidence="1 2">
    <name type="scientific">Streblomastix strix</name>
    <dbReference type="NCBI Taxonomy" id="222440"/>
    <lineage>
        <taxon>Eukaryota</taxon>
        <taxon>Metamonada</taxon>
        <taxon>Preaxostyla</taxon>
        <taxon>Oxymonadida</taxon>
        <taxon>Streblomastigidae</taxon>
        <taxon>Streblomastix</taxon>
    </lineage>
</organism>
<gene>
    <name evidence="1" type="ORF">EZS28_018947</name>
</gene>
<name>A0A5J4VSI9_9EUKA</name>
<comment type="caution">
    <text evidence="1">The sequence shown here is derived from an EMBL/GenBank/DDBJ whole genome shotgun (WGS) entry which is preliminary data.</text>
</comment>
<sequence length="112" mass="13538">MEKKNVNEVLNGDEYQLERKNLNVNVNVNQNENQYLTEFGIKEIVFQMDIVYWIEMIYAMDLLYEIQILFEGEFALYRQGDQYEEVVEGFDAERLVTDDGEEQVYDFYQEMF</sequence>